<dbReference type="AlphaFoldDB" id="I4C3F5"/>
<sequence>MTPVTVTPEIPGPDALSEAADVLSVLLGTIHPIRSDEAEDALETLRLLLGDSRIPMTLLDPGTFEKVWNEQAFVFLQGQRISLEESVYKFWTSETAHPLSNVKGLSWGDPATHMIELFDGFGLQLSDPRVLSPDHLSVLLGFLSFLMRTRPVDEARVFCADHMDWLNELMETVRDHEAPECLLLAINATQSLVRCAAAGYKEICNGR</sequence>
<dbReference type="STRING" id="706587.Desti_1384"/>
<evidence type="ECO:0000313" key="2">
    <source>
        <dbReference type="Proteomes" id="UP000006055"/>
    </source>
</evidence>
<keyword evidence="2" id="KW-1185">Reference proteome</keyword>
<dbReference type="eggNOG" id="COG3381">
    <property type="taxonomic scope" value="Bacteria"/>
</dbReference>
<dbReference type="InterPro" id="IPR036411">
    <property type="entry name" value="TorD-like_sf"/>
</dbReference>
<dbReference type="HOGENOM" id="CLU_1324646_0_0_7"/>
<gene>
    <name evidence="1" type="ordered locus">Desti_1384</name>
</gene>
<dbReference type="InterPro" id="IPR020945">
    <property type="entry name" value="DMSO/NO3_reduct_chaperone"/>
</dbReference>
<dbReference type="KEGG" id="dti:Desti_1384"/>
<reference evidence="2" key="1">
    <citation type="submission" date="2012-06" db="EMBL/GenBank/DDBJ databases">
        <title>Complete sequence of chromosome of Desulfomonile tiedjei DSM 6799.</title>
        <authorList>
            <person name="Lucas S."/>
            <person name="Copeland A."/>
            <person name="Lapidus A."/>
            <person name="Glavina del Rio T."/>
            <person name="Dalin E."/>
            <person name="Tice H."/>
            <person name="Bruce D."/>
            <person name="Goodwin L."/>
            <person name="Pitluck S."/>
            <person name="Peters L."/>
            <person name="Ovchinnikova G."/>
            <person name="Zeytun A."/>
            <person name="Lu M."/>
            <person name="Kyrpides N."/>
            <person name="Mavromatis K."/>
            <person name="Ivanova N."/>
            <person name="Brettin T."/>
            <person name="Detter J.C."/>
            <person name="Han C."/>
            <person name="Larimer F."/>
            <person name="Land M."/>
            <person name="Hauser L."/>
            <person name="Markowitz V."/>
            <person name="Cheng J.-F."/>
            <person name="Hugenholtz P."/>
            <person name="Woyke T."/>
            <person name="Wu D."/>
            <person name="Spring S."/>
            <person name="Schroeder M."/>
            <person name="Brambilla E."/>
            <person name="Klenk H.-P."/>
            <person name="Eisen J.A."/>
        </authorList>
    </citation>
    <scope>NUCLEOTIDE SEQUENCE [LARGE SCALE GENOMIC DNA]</scope>
    <source>
        <strain evidence="2">ATCC 49306 / DSM 6799 / DCB-1</strain>
    </source>
</reference>
<dbReference type="Gene3D" id="1.10.3480.10">
    <property type="entry name" value="TorD-like"/>
    <property type="match status" value="1"/>
</dbReference>
<dbReference type="SUPFAM" id="SSF89155">
    <property type="entry name" value="TorD-like"/>
    <property type="match status" value="1"/>
</dbReference>
<evidence type="ECO:0000313" key="1">
    <source>
        <dbReference type="EMBL" id="AFM24096.1"/>
    </source>
</evidence>
<name>I4C3F5_DESTA</name>
<dbReference type="Proteomes" id="UP000006055">
    <property type="component" value="Chromosome"/>
</dbReference>
<dbReference type="EMBL" id="CP003360">
    <property type="protein sequence ID" value="AFM24096.1"/>
    <property type="molecule type" value="Genomic_DNA"/>
</dbReference>
<organism evidence="1 2">
    <name type="scientific">Desulfomonile tiedjei (strain ATCC 49306 / DSM 6799 / DCB-1)</name>
    <dbReference type="NCBI Taxonomy" id="706587"/>
    <lineage>
        <taxon>Bacteria</taxon>
        <taxon>Pseudomonadati</taxon>
        <taxon>Thermodesulfobacteriota</taxon>
        <taxon>Desulfomonilia</taxon>
        <taxon>Desulfomonilales</taxon>
        <taxon>Desulfomonilaceae</taxon>
        <taxon>Desulfomonile</taxon>
    </lineage>
</organism>
<proteinExistence type="predicted"/>
<accession>I4C3F5</accession>
<dbReference type="Pfam" id="PF02613">
    <property type="entry name" value="Nitrate_red_del"/>
    <property type="match status" value="1"/>
</dbReference>
<dbReference type="RefSeq" id="WP_014809246.1">
    <property type="nucleotide sequence ID" value="NC_018025.1"/>
</dbReference>
<protein>
    <submittedName>
        <fullName evidence="1">Putative component of anaerobic dehydrogenase</fullName>
    </submittedName>
</protein>